<evidence type="ECO:0000313" key="6">
    <source>
        <dbReference type="EMBL" id="OOV09110.1"/>
    </source>
</evidence>
<proteinExistence type="predicted"/>
<protein>
    <submittedName>
        <fullName evidence="6">Methyltransferase</fullName>
    </submittedName>
</protein>
<keyword evidence="3" id="KW-0949">S-adenosyl-L-methionine</keyword>
<keyword evidence="7" id="KW-1185">Reference proteome</keyword>
<name>A0A1T1AYD2_RHOFE</name>
<dbReference type="InterPro" id="IPR001077">
    <property type="entry name" value="COMT_C"/>
</dbReference>
<comment type="caution">
    <text evidence="6">The sequence shown here is derived from an EMBL/GenBank/DDBJ whole genome shotgun (WGS) entry which is preliminary data.</text>
</comment>
<dbReference type="CDD" id="cd02440">
    <property type="entry name" value="AdoMet_MTases"/>
    <property type="match status" value="1"/>
</dbReference>
<evidence type="ECO:0000256" key="2">
    <source>
        <dbReference type="ARBA" id="ARBA00022679"/>
    </source>
</evidence>
<dbReference type="InterPro" id="IPR036390">
    <property type="entry name" value="WH_DNA-bd_sf"/>
</dbReference>
<dbReference type="Proteomes" id="UP000190750">
    <property type="component" value="Unassembled WGS sequence"/>
</dbReference>
<dbReference type="PANTHER" id="PTHR43712">
    <property type="entry name" value="PUTATIVE (AFU_ORTHOLOGUE AFUA_4G14580)-RELATED"/>
    <property type="match status" value="1"/>
</dbReference>
<dbReference type="Pfam" id="PF00891">
    <property type="entry name" value="Methyltransf_2"/>
    <property type="match status" value="1"/>
</dbReference>
<dbReference type="PROSITE" id="PS51683">
    <property type="entry name" value="SAM_OMT_II"/>
    <property type="match status" value="1"/>
</dbReference>
<dbReference type="GO" id="GO:0032259">
    <property type="term" value="P:methylation"/>
    <property type="evidence" value="ECO:0007669"/>
    <property type="project" value="UniProtKB-KW"/>
</dbReference>
<reference evidence="6 7" key="1">
    <citation type="submission" date="2017-01" db="EMBL/GenBank/DDBJ databases">
        <title>Genome sequencing of Rhodoferax fermentans JCM 7819.</title>
        <authorList>
            <person name="Kim Y.J."/>
            <person name="Farh M.E.-A."/>
            <person name="Yang D.-C."/>
        </authorList>
    </citation>
    <scope>NUCLEOTIDE SEQUENCE [LARGE SCALE GENOMIC DNA]</scope>
    <source>
        <strain evidence="6 7">JCM 7819</strain>
    </source>
</reference>
<dbReference type="GO" id="GO:0008171">
    <property type="term" value="F:O-methyltransferase activity"/>
    <property type="evidence" value="ECO:0007669"/>
    <property type="project" value="InterPro"/>
</dbReference>
<dbReference type="InterPro" id="IPR016461">
    <property type="entry name" value="COMT-like"/>
</dbReference>
<dbReference type="Pfam" id="PF08100">
    <property type="entry name" value="Dimerisation"/>
    <property type="match status" value="1"/>
</dbReference>
<evidence type="ECO:0000256" key="3">
    <source>
        <dbReference type="ARBA" id="ARBA00022691"/>
    </source>
</evidence>
<evidence type="ECO:0000259" key="5">
    <source>
        <dbReference type="Pfam" id="PF08100"/>
    </source>
</evidence>
<evidence type="ECO:0000256" key="1">
    <source>
        <dbReference type="ARBA" id="ARBA00022603"/>
    </source>
</evidence>
<organism evidence="6 7">
    <name type="scientific">Rhodoferax fermentans</name>
    <dbReference type="NCBI Taxonomy" id="28066"/>
    <lineage>
        <taxon>Bacteria</taxon>
        <taxon>Pseudomonadati</taxon>
        <taxon>Pseudomonadota</taxon>
        <taxon>Betaproteobacteria</taxon>
        <taxon>Burkholderiales</taxon>
        <taxon>Comamonadaceae</taxon>
        <taxon>Rhodoferax</taxon>
    </lineage>
</organism>
<accession>A0A1T1AYD2</accession>
<dbReference type="STRING" id="28066.RF819_12560"/>
<dbReference type="SUPFAM" id="SSF53335">
    <property type="entry name" value="S-adenosyl-L-methionine-dependent methyltransferases"/>
    <property type="match status" value="1"/>
</dbReference>
<dbReference type="InterPro" id="IPR036388">
    <property type="entry name" value="WH-like_DNA-bd_sf"/>
</dbReference>
<dbReference type="OrthoDB" id="582216at2"/>
<evidence type="ECO:0000259" key="4">
    <source>
        <dbReference type="Pfam" id="PF00891"/>
    </source>
</evidence>
<dbReference type="PANTHER" id="PTHR43712:SF2">
    <property type="entry name" value="O-METHYLTRANSFERASE CICE"/>
    <property type="match status" value="1"/>
</dbReference>
<dbReference type="AlphaFoldDB" id="A0A1T1AYD2"/>
<feature type="domain" description="O-methyltransferase dimerisation" evidence="5">
    <location>
        <begin position="249"/>
        <end position="318"/>
    </location>
</feature>
<dbReference type="InterPro" id="IPR029063">
    <property type="entry name" value="SAM-dependent_MTases_sf"/>
</dbReference>
<gene>
    <name evidence="6" type="ORF">RF819_12560</name>
</gene>
<feature type="domain" description="O-methyltransferase C-terminal" evidence="4">
    <location>
        <begin position="369"/>
        <end position="534"/>
    </location>
</feature>
<evidence type="ECO:0000313" key="7">
    <source>
        <dbReference type="Proteomes" id="UP000190750"/>
    </source>
</evidence>
<dbReference type="InterPro" id="IPR012967">
    <property type="entry name" value="COMT_dimerisation"/>
</dbReference>
<dbReference type="Gene3D" id="3.40.50.150">
    <property type="entry name" value="Vaccinia Virus protein VP39"/>
    <property type="match status" value="1"/>
</dbReference>
<sequence>MGWRGLTVAPERTHHLLNGAPAYSARFLEVLKFHDPGLAPAVDAAGATHIDLSGQPVYADRFIRTFGFYEGRAAVHSLVGCFHILPDGSALSCLRFAWCGNFQEARCAVRNVEGRYLHLGVDGQPAYEKSWRYVGDYRDGVAVVQRDDGLHSHIDKSGSHVHLKWFVDLDVFHKGYARARDDVGWMHVDGAGLALYERRFANVEPFYNGQARVERFDGGLEVIDEHGDTVVELRGGRRSEFAALSADMVGFWRTEAIAAAVELGIFEALPGTTADIAGRLGLDHGRLNALLRALVELSLVEKRGTIWVRTARGEYLAKDNPLTLADAAGEYAGPLRKLWGSLAVALRDTDWRTPDVFSDVAADPLRVQSHHRMLRSYARHDYPSVPKAMQLRGDELVMDVGGGLGVLAEMLLDEYPKLRVILLDRTEVIAQARANPNERLQLLSGDLFERWDVKVDVVVLARVLHDWDDERAARILANARKVLQVGGRVFVVEMLIPDDGAFGGLCDLHLLTATGGRERTAKEFENLFRQAGFEPTAVQTLAALPSIIEGVAR</sequence>
<dbReference type="GO" id="GO:0046983">
    <property type="term" value="F:protein dimerization activity"/>
    <property type="evidence" value="ECO:0007669"/>
    <property type="project" value="InterPro"/>
</dbReference>
<dbReference type="Gene3D" id="1.10.10.10">
    <property type="entry name" value="Winged helix-like DNA-binding domain superfamily/Winged helix DNA-binding domain"/>
    <property type="match status" value="1"/>
</dbReference>
<keyword evidence="1 6" id="KW-0489">Methyltransferase</keyword>
<dbReference type="EMBL" id="MTJN01000002">
    <property type="protein sequence ID" value="OOV09110.1"/>
    <property type="molecule type" value="Genomic_DNA"/>
</dbReference>
<dbReference type="SUPFAM" id="SSF46785">
    <property type="entry name" value="Winged helix' DNA-binding domain"/>
    <property type="match status" value="1"/>
</dbReference>
<keyword evidence="2 6" id="KW-0808">Transferase</keyword>